<dbReference type="InterPro" id="IPR020845">
    <property type="entry name" value="AMP-binding_CS"/>
</dbReference>
<dbReference type="SUPFAM" id="SSF56801">
    <property type="entry name" value="Acetyl-CoA synthetase-like"/>
    <property type="match status" value="1"/>
</dbReference>
<gene>
    <name evidence="3" type="ORF">SAMN05660976_00064</name>
</gene>
<proteinExistence type="predicted"/>
<dbReference type="InterPro" id="IPR000873">
    <property type="entry name" value="AMP-dep_synth/lig_dom"/>
</dbReference>
<evidence type="ECO:0000313" key="4">
    <source>
        <dbReference type="Proteomes" id="UP000198953"/>
    </source>
</evidence>
<dbReference type="Gene3D" id="3.30.300.30">
    <property type="match status" value="1"/>
</dbReference>
<organism evidence="3 4">
    <name type="scientific">Nonomuraea pusilla</name>
    <dbReference type="NCBI Taxonomy" id="46177"/>
    <lineage>
        <taxon>Bacteria</taxon>
        <taxon>Bacillati</taxon>
        <taxon>Actinomycetota</taxon>
        <taxon>Actinomycetes</taxon>
        <taxon>Streptosporangiales</taxon>
        <taxon>Streptosporangiaceae</taxon>
        <taxon>Nonomuraea</taxon>
    </lineage>
</organism>
<accession>A0A1H7FDS5</accession>
<dbReference type="Pfam" id="PF13193">
    <property type="entry name" value="AMP-binding_C"/>
    <property type="match status" value="1"/>
</dbReference>
<feature type="domain" description="AMP-binding enzyme C-terminal" evidence="2">
    <location>
        <begin position="412"/>
        <end position="484"/>
    </location>
</feature>
<dbReference type="OrthoDB" id="4363623at2"/>
<dbReference type="PANTHER" id="PTHR43767:SF1">
    <property type="entry name" value="NONRIBOSOMAL PEPTIDE SYNTHASE PES1 (EUROFUNG)-RELATED"/>
    <property type="match status" value="1"/>
</dbReference>
<evidence type="ECO:0000259" key="2">
    <source>
        <dbReference type="Pfam" id="PF13193"/>
    </source>
</evidence>
<dbReference type="RefSeq" id="WP_143078503.1">
    <property type="nucleotide sequence ID" value="NZ_FOBF01000001.1"/>
</dbReference>
<dbReference type="InterPro" id="IPR025110">
    <property type="entry name" value="AMP-bd_C"/>
</dbReference>
<reference evidence="3 4" key="1">
    <citation type="submission" date="2016-10" db="EMBL/GenBank/DDBJ databases">
        <authorList>
            <person name="de Groot N.N."/>
        </authorList>
    </citation>
    <scope>NUCLEOTIDE SEQUENCE [LARGE SCALE GENOMIC DNA]</scope>
    <source>
        <strain evidence="3 4">DSM 43357</strain>
    </source>
</reference>
<dbReference type="AlphaFoldDB" id="A0A1H7FDS5"/>
<keyword evidence="4" id="KW-1185">Reference proteome</keyword>
<dbReference type="EMBL" id="FOBF01000001">
    <property type="protein sequence ID" value="SEK24333.1"/>
    <property type="molecule type" value="Genomic_DNA"/>
</dbReference>
<dbReference type="GO" id="GO:0016878">
    <property type="term" value="F:acid-thiol ligase activity"/>
    <property type="evidence" value="ECO:0007669"/>
    <property type="project" value="UniProtKB-ARBA"/>
</dbReference>
<dbReference type="PANTHER" id="PTHR43767">
    <property type="entry name" value="LONG-CHAIN-FATTY-ACID--COA LIGASE"/>
    <property type="match status" value="1"/>
</dbReference>
<dbReference type="PROSITE" id="PS00455">
    <property type="entry name" value="AMP_BINDING"/>
    <property type="match status" value="1"/>
</dbReference>
<dbReference type="InterPro" id="IPR050237">
    <property type="entry name" value="ATP-dep_AMP-bd_enzyme"/>
</dbReference>
<dbReference type="STRING" id="46177.SAMN05660976_00064"/>
<dbReference type="Proteomes" id="UP000198953">
    <property type="component" value="Unassembled WGS sequence"/>
</dbReference>
<dbReference type="Gene3D" id="3.40.50.12780">
    <property type="entry name" value="N-terminal domain of ligase-like"/>
    <property type="match status" value="1"/>
</dbReference>
<evidence type="ECO:0000313" key="3">
    <source>
        <dbReference type="EMBL" id="SEK24333.1"/>
    </source>
</evidence>
<feature type="domain" description="AMP-dependent synthetase/ligase" evidence="1">
    <location>
        <begin position="11"/>
        <end position="360"/>
    </location>
</feature>
<dbReference type="InterPro" id="IPR045851">
    <property type="entry name" value="AMP-bd_C_sf"/>
</dbReference>
<dbReference type="Pfam" id="PF00501">
    <property type="entry name" value="AMP-binding"/>
    <property type="match status" value="1"/>
</dbReference>
<sequence>MSEHTLGRLAEEAWNRFDDHDAVFSAGVWHRAHALAARARRMCGGLAEAGIGPGDRVVVALPNVPELPLALQAVWSAGAVATPVVPGAGDPRHVLTDRLRHVLADSGARAVVTSPGLEPTVRAAAGDVPVFAGTSELERGPERGPVRRDPGDLAVLAYTSGTTGPAKGVMLGHGALWHVARDACALSRQDGVDRGLVPVPLTHAYGMAVWLAGLHAPAPRQTVLMDGFEPEGFLRLAAELRAGFGAVTPAMIRTLLAEPLEDHPLPDLAYLTCGAEPLGRRTIAEFERRMPGVVVLEGYGMTETGAVTSFNPPGRRRVGSVGLPLAGHAVTVRDADGAPVEPGDLGEICVSGDRLMLGYWAGGRPGPGDAALVDGELRTGDVGCVDDDGYLYVVDRKRDAIVRGGFTVFPREVEDALDAHPDVVMSGVVGRPDPAVGQEVVAFVQLRTGAAATAGELAAWAAERVGRVRRPREVVLADALPLTPALKLDRAALRARLA</sequence>
<dbReference type="InterPro" id="IPR042099">
    <property type="entry name" value="ANL_N_sf"/>
</dbReference>
<evidence type="ECO:0000259" key="1">
    <source>
        <dbReference type="Pfam" id="PF00501"/>
    </source>
</evidence>
<protein>
    <submittedName>
        <fullName evidence="3">Long-chain acyl-CoA synthetase</fullName>
    </submittedName>
</protein>
<name>A0A1H7FDS5_9ACTN</name>